<keyword evidence="2" id="KW-0812">Transmembrane</keyword>
<feature type="region of interest" description="Disordered" evidence="1">
    <location>
        <begin position="457"/>
        <end position="476"/>
    </location>
</feature>
<keyword evidence="2" id="KW-0472">Membrane</keyword>
<evidence type="ECO:0000313" key="4">
    <source>
        <dbReference type="Proteomes" id="UP000007801"/>
    </source>
</evidence>
<dbReference type="STRING" id="7217.B3MJD0"/>
<evidence type="ECO:0000256" key="1">
    <source>
        <dbReference type="SAM" id="MobiDB-lite"/>
    </source>
</evidence>
<dbReference type="Proteomes" id="UP000007801">
    <property type="component" value="Unassembled WGS sequence"/>
</dbReference>
<name>B3MJD0_DROAN</name>
<sequence>MELWTMQPYHRLKSDIIQNNTIMAELDMEYTPSPYFTCGWSEKWKSNIYSIPFMQTNNFVCRFYPNETIGNCSFIDTNDWKSDEKEYFLIADGLPGVPCHKAINEELRFVCNNITIKDSVQELTQPHEFEIQMEYLNDRQTQKITTILSEMLVPNMFLFHNAPWSQDEIYNHTTAATLPERPPTIPPQGFHYDQGRRKLHIFWFHLDELEWNGPNFTYTVNSDNEKDPVFLGTTQAIFTDWDASFSSTIRIRSKNSKGSSALSSEIKVPILTNAENQQPTNLQYNDEKYIFTWDPPSDHDNLIGYTVSWCIDSGTSLQICLEQQNIQMESISFSQHQFQFWNSMHSSNLAVAARYSDKIGGGMRWTGYRWTQTNPQVAGFSYYVAPIGVSILIILSIAFYRRYRACQRIEEILPEGLELDRDKTPLIPARVTIPGYISPEVVMPIYHLMPKKDMEIEKKPQDRRNSTNNTIINQDSQNNTDATVTYTTCRPTCPTCTSIQIETSIATGSYSTLPVKSSIVQNIPYEIPEFPKKQ</sequence>
<evidence type="ECO:0000313" key="3">
    <source>
        <dbReference type="EMBL" id="EDV31340.2"/>
    </source>
</evidence>
<dbReference type="SUPFAM" id="SSF49265">
    <property type="entry name" value="Fibronectin type III"/>
    <property type="match status" value="1"/>
</dbReference>
<keyword evidence="2" id="KW-1133">Transmembrane helix</keyword>
<dbReference type="EMBL" id="CH902620">
    <property type="protein sequence ID" value="EDV31340.2"/>
    <property type="molecule type" value="Genomic_DNA"/>
</dbReference>
<feature type="compositionally biased region" description="Polar residues" evidence="1">
    <location>
        <begin position="466"/>
        <end position="476"/>
    </location>
</feature>
<keyword evidence="4" id="KW-1185">Reference proteome</keyword>
<dbReference type="AlphaFoldDB" id="B3MJD0"/>
<evidence type="ECO:0008006" key="5">
    <source>
        <dbReference type="Google" id="ProtNLM"/>
    </source>
</evidence>
<dbReference type="HOGENOM" id="CLU_310630_0_0_1"/>
<organism evidence="3 4">
    <name type="scientific">Drosophila ananassae</name>
    <name type="common">Fruit fly</name>
    <dbReference type="NCBI Taxonomy" id="7217"/>
    <lineage>
        <taxon>Eukaryota</taxon>
        <taxon>Metazoa</taxon>
        <taxon>Ecdysozoa</taxon>
        <taxon>Arthropoda</taxon>
        <taxon>Hexapoda</taxon>
        <taxon>Insecta</taxon>
        <taxon>Pterygota</taxon>
        <taxon>Neoptera</taxon>
        <taxon>Endopterygota</taxon>
        <taxon>Diptera</taxon>
        <taxon>Brachycera</taxon>
        <taxon>Muscomorpha</taxon>
        <taxon>Ephydroidea</taxon>
        <taxon>Drosophilidae</taxon>
        <taxon>Drosophila</taxon>
        <taxon>Sophophora</taxon>
    </lineage>
</organism>
<evidence type="ECO:0000256" key="2">
    <source>
        <dbReference type="SAM" id="Phobius"/>
    </source>
</evidence>
<dbReference type="InterPro" id="IPR036116">
    <property type="entry name" value="FN3_sf"/>
</dbReference>
<gene>
    <name evidence="3" type="primary">Dana\GF14600</name>
    <name evidence="3" type="synonym">dana_GLEANR_15364</name>
    <name evidence="3" type="ORF">GF14600</name>
</gene>
<protein>
    <recommendedName>
        <fullName evidence="5">Fibronectin type-III domain-containing protein</fullName>
    </recommendedName>
</protein>
<accession>B3MJD0</accession>
<proteinExistence type="predicted"/>
<dbReference type="eggNOG" id="KOG2478">
    <property type="taxonomic scope" value="Eukaryota"/>
</dbReference>
<dbReference type="OrthoDB" id="7864435at2759"/>
<feature type="transmembrane region" description="Helical" evidence="2">
    <location>
        <begin position="380"/>
        <end position="400"/>
    </location>
</feature>
<reference evidence="3 4" key="1">
    <citation type="journal article" date="2007" name="Nature">
        <title>Evolution of genes and genomes on the Drosophila phylogeny.</title>
        <authorList>
            <consortium name="Drosophila 12 Genomes Consortium"/>
            <person name="Clark A.G."/>
            <person name="Eisen M.B."/>
            <person name="Smith D.R."/>
            <person name="Bergman C.M."/>
            <person name="Oliver B."/>
            <person name="Markow T.A."/>
            <person name="Kaufman T.C."/>
            <person name="Kellis M."/>
            <person name="Gelbart W."/>
            <person name="Iyer V.N."/>
            <person name="Pollard D.A."/>
            <person name="Sackton T.B."/>
            <person name="Larracuente A.M."/>
            <person name="Singh N.D."/>
            <person name="Abad J.P."/>
            <person name="Abt D.N."/>
            <person name="Adryan B."/>
            <person name="Aguade M."/>
            <person name="Akashi H."/>
            <person name="Anderson W.W."/>
            <person name="Aquadro C.F."/>
            <person name="Ardell D.H."/>
            <person name="Arguello R."/>
            <person name="Artieri C.G."/>
            <person name="Barbash D.A."/>
            <person name="Barker D."/>
            <person name="Barsanti P."/>
            <person name="Batterham P."/>
            <person name="Batzoglou S."/>
            <person name="Begun D."/>
            <person name="Bhutkar A."/>
            <person name="Blanco E."/>
            <person name="Bosak S.A."/>
            <person name="Bradley R.K."/>
            <person name="Brand A.D."/>
            <person name="Brent M.R."/>
            <person name="Brooks A.N."/>
            <person name="Brown R.H."/>
            <person name="Butlin R.K."/>
            <person name="Caggese C."/>
            <person name="Calvi B.R."/>
            <person name="Bernardo de Carvalho A."/>
            <person name="Caspi A."/>
            <person name="Castrezana S."/>
            <person name="Celniker S.E."/>
            <person name="Chang J.L."/>
            <person name="Chapple C."/>
            <person name="Chatterji S."/>
            <person name="Chinwalla A."/>
            <person name="Civetta A."/>
            <person name="Clifton S.W."/>
            <person name="Comeron J.M."/>
            <person name="Costello J.C."/>
            <person name="Coyne J.A."/>
            <person name="Daub J."/>
            <person name="David R.G."/>
            <person name="Delcher A.L."/>
            <person name="Delehaunty K."/>
            <person name="Do C.B."/>
            <person name="Ebling H."/>
            <person name="Edwards K."/>
            <person name="Eickbush T."/>
            <person name="Evans J.D."/>
            <person name="Filipski A."/>
            <person name="Findeiss S."/>
            <person name="Freyhult E."/>
            <person name="Fulton L."/>
            <person name="Fulton R."/>
            <person name="Garcia A.C."/>
            <person name="Gardiner A."/>
            <person name="Garfield D.A."/>
            <person name="Garvin B.E."/>
            <person name="Gibson G."/>
            <person name="Gilbert D."/>
            <person name="Gnerre S."/>
            <person name="Godfrey J."/>
            <person name="Good R."/>
            <person name="Gotea V."/>
            <person name="Gravely B."/>
            <person name="Greenberg A.J."/>
            <person name="Griffiths-Jones S."/>
            <person name="Gross S."/>
            <person name="Guigo R."/>
            <person name="Gustafson E.A."/>
            <person name="Haerty W."/>
            <person name="Hahn M.W."/>
            <person name="Halligan D.L."/>
            <person name="Halpern A.L."/>
            <person name="Halter G.M."/>
            <person name="Han M.V."/>
            <person name="Heger A."/>
            <person name="Hillier L."/>
            <person name="Hinrichs A.S."/>
            <person name="Holmes I."/>
            <person name="Hoskins R.A."/>
            <person name="Hubisz M.J."/>
            <person name="Hultmark D."/>
            <person name="Huntley M.A."/>
            <person name="Jaffe D.B."/>
            <person name="Jagadeeshan S."/>
            <person name="Jeck W.R."/>
            <person name="Johnson J."/>
            <person name="Jones C.D."/>
            <person name="Jordan W.C."/>
            <person name="Karpen G.H."/>
            <person name="Kataoka E."/>
            <person name="Keightley P.D."/>
            <person name="Kheradpour P."/>
            <person name="Kirkness E.F."/>
            <person name="Koerich L.B."/>
            <person name="Kristiansen K."/>
            <person name="Kudrna D."/>
            <person name="Kulathinal R.J."/>
            <person name="Kumar S."/>
            <person name="Kwok R."/>
            <person name="Lander E."/>
            <person name="Langley C.H."/>
            <person name="Lapoint R."/>
            <person name="Lazzaro B.P."/>
            <person name="Lee S.J."/>
            <person name="Levesque L."/>
            <person name="Li R."/>
            <person name="Lin C.F."/>
            <person name="Lin M.F."/>
            <person name="Lindblad-Toh K."/>
            <person name="Llopart A."/>
            <person name="Long M."/>
            <person name="Low L."/>
            <person name="Lozovsky E."/>
            <person name="Lu J."/>
            <person name="Luo M."/>
            <person name="Machado C.A."/>
            <person name="Makalowski W."/>
            <person name="Marzo M."/>
            <person name="Matsuda M."/>
            <person name="Matzkin L."/>
            <person name="McAllister B."/>
            <person name="McBride C.S."/>
            <person name="McKernan B."/>
            <person name="McKernan K."/>
            <person name="Mendez-Lago M."/>
            <person name="Minx P."/>
            <person name="Mollenhauer M.U."/>
            <person name="Montooth K."/>
            <person name="Mount S.M."/>
            <person name="Mu X."/>
            <person name="Myers E."/>
            <person name="Negre B."/>
            <person name="Newfeld S."/>
            <person name="Nielsen R."/>
            <person name="Noor M.A."/>
            <person name="O'Grady P."/>
            <person name="Pachter L."/>
            <person name="Papaceit M."/>
            <person name="Parisi M.J."/>
            <person name="Parisi M."/>
            <person name="Parts L."/>
            <person name="Pedersen J.S."/>
            <person name="Pesole G."/>
            <person name="Phillippy A.M."/>
            <person name="Ponting C.P."/>
            <person name="Pop M."/>
            <person name="Porcelli D."/>
            <person name="Powell J.R."/>
            <person name="Prohaska S."/>
            <person name="Pruitt K."/>
            <person name="Puig M."/>
            <person name="Quesneville H."/>
            <person name="Ram K.R."/>
            <person name="Rand D."/>
            <person name="Rasmussen M.D."/>
            <person name="Reed L.K."/>
            <person name="Reenan R."/>
            <person name="Reily A."/>
            <person name="Remington K.A."/>
            <person name="Rieger T.T."/>
            <person name="Ritchie M.G."/>
            <person name="Robin C."/>
            <person name="Rogers Y.H."/>
            <person name="Rohde C."/>
            <person name="Rozas J."/>
            <person name="Rubenfield M.J."/>
            <person name="Ruiz A."/>
            <person name="Russo S."/>
            <person name="Salzberg S.L."/>
            <person name="Sanchez-Gracia A."/>
            <person name="Saranga D.J."/>
            <person name="Sato H."/>
            <person name="Schaeffer S.W."/>
            <person name="Schatz M.C."/>
            <person name="Schlenke T."/>
            <person name="Schwartz R."/>
            <person name="Segarra C."/>
            <person name="Singh R.S."/>
            <person name="Sirot L."/>
            <person name="Sirota M."/>
            <person name="Sisneros N.B."/>
            <person name="Smith C.D."/>
            <person name="Smith T.F."/>
            <person name="Spieth J."/>
            <person name="Stage D.E."/>
            <person name="Stark A."/>
            <person name="Stephan W."/>
            <person name="Strausberg R.L."/>
            <person name="Strempel S."/>
            <person name="Sturgill D."/>
            <person name="Sutton G."/>
            <person name="Sutton G.G."/>
            <person name="Tao W."/>
            <person name="Teichmann S."/>
            <person name="Tobari Y.N."/>
            <person name="Tomimura Y."/>
            <person name="Tsolas J.M."/>
            <person name="Valente V.L."/>
            <person name="Venter E."/>
            <person name="Venter J.C."/>
            <person name="Vicario S."/>
            <person name="Vieira F.G."/>
            <person name="Vilella A.J."/>
            <person name="Villasante A."/>
            <person name="Walenz B."/>
            <person name="Wang J."/>
            <person name="Wasserman M."/>
            <person name="Watts T."/>
            <person name="Wilson D."/>
            <person name="Wilson R.K."/>
            <person name="Wing R.A."/>
            <person name="Wolfner M.F."/>
            <person name="Wong A."/>
            <person name="Wong G.K."/>
            <person name="Wu C.I."/>
            <person name="Wu G."/>
            <person name="Yamamoto D."/>
            <person name="Yang H.P."/>
            <person name="Yang S.P."/>
            <person name="Yorke J.A."/>
            <person name="Yoshida K."/>
            <person name="Zdobnov E."/>
            <person name="Zhang P."/>
            <person name="Zhang Y."/>
            <person name="Zimin A.V."/>
            <person name="Baldwin J."/>
            <person name="Abdouelleil A."/>
            <person name="Abdulkadir J."/>
            <person name="Abebe A."/>
            <person name="Abera B."/>
            <person name="Abreu J."/>
            <person name="Acer S.C."/>
            <person name="Aftuck L."/>
            <person name="Alexander A."/>
            <person name="An P."/>
            <person name="Anderson E."/>
            <person name="Anderson S."/>
            <person name="Arachi H."/>
            <person name="Azer M."/>
            <person name="Bachantsang P."/>
            <person name="Barry A."/>
            <person name="Bayul T."/>
            <person name="Berlin A."/>
            <person name="Bessette D."/>
            <person name="Bloom T."/>
            <person name="Blye J."/>
            <person name="Boguslavskiy L."/>
            <person name="Bonnet C."/>
            <person name="Boukhgalter B."/>
            <person name="Bourzgui I."/>
            <person name="Brown A."/>
            <person name="Cahill P."/>
            <person name="Channer S."/>
            <person name="Cheshatsang Y."/>
            <person name="Chuda L."/>
            <person name="Citroen M."/>
            <person name="Collymore A."/>
            <person name="Cooke P."/>
            <person name="Costello M."/>
            <person name="D'Aco K."/>
            <person name="Daza R."/>
            <person name="De Haan G."/>
            <person name="DeGray S."/>
            <person name="DeMaso C."/>
            <person name="Dhargay N."/>
            <person name="Dooley K."/>
            <person name="Dooley E."/>
            <person name="Doricent M."/>
            <person name="Dorje P."/>
            <person name="Dorjee K."/>
            <person name="Dupes A."/>
            <person name="Elong R."/>
            <person name="Falk J."/>
            <person name="Farina A."/>
            <person name="Faro S."/>
            <person name="Ferguson D."/>
            <person name="Fisher S."/>
            <person name="Foley C.D."/>
            <person name="Franke A."/>
            <person name="Friedrich D."/>
            <person name="Gadbois L."/>
            <person name="Gearin G."/>
            <person name="Gearin C.R."/>
            <person name="Giannoukos G."/>
            <person name="Goode T."/>
            <person name="Graham J."/>
            <person name="Grandbois E."/>
            <person name="Grewal S."/>
            <person name="Gyaltsen K."/>
            <person name="Hafez N."/>
            <person name="Hagos B."/>
            <person name="Hall J."/>
            <person name="Henson C."/>
            <person name="Hollinger A."/>
            <person name="Honan T."/>
            <person name="Huard M.D."/>
            <person name="Hughes L."/>
            <person name="Hurhula B."/>
            <person name="Husby M.E."/>
            <person name="Kamat A."/>
            <person name="Kanga B."/>
            <person name="Kashin S."/>
            <person name="Khazanovich D."/>
            <person name="Kisner P."/>
            <person name="Lance K."/>
            <person name="Lara M."/>
            <person name="Lee W."/>
            <person name="Lennon N."/>
            <person name="Letendre F."/>
            <person name="LeVine R."/>
            <person name="Lipovsky A."/>
            <person name="Liu X."/>
            <person name="Liu J."/>
            <person name="Liu S."/>
            <person name="Lokyitsang T."/>
            <person name="Lokyitsang Y."/>
            <person name="Lubonja R."/>
            <person name="Lui A."/>
            <person name="MacDonald P."/>
            <person name="Magnisalis V."/>
            <person name="Maru K."/>
            <person name="Matthews C."/>
            <person name="McCusker W."/>
            <person name="McDonough S."/>
            <person name="Mehta T."/>
            <person name="Meldrim J."/>
            <person name="Meneus L."/>
            <person name="Mihai O."/>
            <person name="Mihalev A."/>
            <person name="Mihova T."/>
            <person name="Mittelman R."/>
            <person name="Mlenga V."/>
            <person name="Montmayeur A."/>
            <person name="Mulrain L."/>
            <person name="Navidi A."/>
            <person name="Naylor J."/>
            <person name="Negash T."/>
            <person name="Nguyen T."/>
            <person name="Nguyen N."/>
            <person name="Nicol R."/>
            <person name="Norbu C."/>
            <person name="Norbu N."/>
            <person name="Novod N."/>
            <person name="O'Neill B."/>
            <person name="Osman S."/>
            <person name="Markiewicz E."/>
            <person name="Oyono O.L."/>
            <person name="Patti C."/>
            <person name="Phunkhang P."/>
            <person name="Pierre F."/>
            <person name="Priest M."/>
            <person name="Raghuraman S."/>
            <person name="Rege F."/>
            <person name="Reyes R."/>
            <person name="Rise C."/>
            <person name="Rogov P."/>
            <person name="Ross K."/>
            <person name="Ryan E."/>
            <person name="Settipalli S."/>
            <person name="Shea T."/>
            <person name="Sherpa N."/>
            <person name="Shi L."/>
            <person name="Shih D."/>
            <person name="Sparrow T."/>
            <person name="Spaulding J."/>
            <person name="Stalker J."/>
            <person name="Stange-Thomann N."/>
            <person name="Stavropoulos S."/>
            <person name="Stone C."/>
            <person name="Strader C."/>
            <person name="Tesfaye S."/>
            <person name="Thomson T."/>
            <person name="Thoulutsang Y."/>
            <person name="Thoulutsang D."/>
            <person name="Topham K."/>
            <person name="Topping I."/>
            <person name="Tsamla T."/>
            <person name="Vassiliev H."/>
            <person name="Vo A."/>
            <person name="Wangchuk T."/>
            <person name="Wangdi T."/>
            <person name="Weiand M."/>
            <person name="Wilkinson J."/>
            <person name="Wilson A."/>
            <person name="Yadav S."/>
            <person name="Young G."/>
            <person name="Yu Q."/>
            <person name="Zembek L."/>
            <person name="Zhong D."/>
            <person name="Zimmer A."/>
            <person name="Zwirko Z."/>
            <person name="Jaffe D.B."/>
            <person name="Alvarez P."/>
            <person name="Brockman W."/>
            <person name="Butler J."/>
            <person name="Chin C."/>
            <person name="Gnerre S."/>
            <person name="Grabherr M."/>
            <person name="Kleber M."/>
            <person name="Mauceli E."/>
            <person name="MacCallum I."/>
        </authorList>
    </citation>
    <scope>NUCLEOTIDE SEQUENCE [LARGE SCALE GENOMIC DNA]</scope>
    <source>
        <strain evidence="4">Tucson 14024-0371.13</strain>
    </source>
</reference>
<dbReference type="InParanoid" id="B3MJD0"/>